<gene>
    <name evidence="2" type="ORF">M9Y10_036416</name>
</gene>
<comment type="caution">
    <text evidence="2">The sequence shown here is derived from an EMBL/GenBank/DDBJ whole genome shotgun (WGS) entry which is preliminary data.</text>
</comment>
<evidence type="ECO:0000313" key="2">
    <source>
        <dbReference type="EMBL" id="KAK8837421.1"/>
    </source>
</evidence>
<organism evidence="2 3">
    <name type="scientific">Tritrichomonas musculus</name>
    <dbReference type="NCBI Taxonomy" id="1915356"/>
    <lineage>
        <taxon>Eukaryota</taxon>
        <taxon>Metamonada</taxon>
        <taxon>Parabasalia</taxon>
        <taxon>Tritrichomonadida</taxon>
        <taxon>Tritrichomonadidae</taxon>
        <taxon>Tritrichomonas</taxon>
    </lineage>
</organism>
<evidence type="ECO:0000313" key="3">
    <source>
        <dbReference type="Proteomes" id="UP001470230"/>
    </source>
</evidence>
<proteinExistence type="predicted"/>
<keyword evidence="1" id="KW-0472">Membrane</keyword>
<keyword evidence="3" id="KW-1185">Reference proteome</keyword>
<dbReference type="EMBL" id="JAPFFF010000059">
    <property type="protein sequence ID" value="KAK8837421.1"/>
    <property type="molecule type" value="Genomic_DNA"/>
</dbReference>
<reference evidence="2 3" key="1">
    <citation type="submission" date="2024-04" db="EMBL/GenBank/DDBJ databases">
        <title>Tritrichomonas musculus Genome.</title>
        <authorList>
            <person name="Alves-Ferreira E."/>
            <person name="Grigg M."/>
            <person name="Lorenzi H."/>
            <person name="Galac M."/>
        </authorList>
    </citation>
    <scope>NUCLEOTIDE SEQUENCE [LARGE SCALE GENOMIC DNA]</scope>
    <source>
        <strain evidence="2 3">EAF2021</strain>
    </source>
</reference>
<protein>
    <submittedName>
        <fullName evidence="2">Uncharacterized protein</fullName>
    </submittedName>
</protein>
<evidence type="ECO:0000256" key="1">
    <source>
        <dbReference type="SAM" id="Phobius"/>
    </source>
</evidence>
<accession>A0ABR2GUU2</accession>
<feature type="transmembrane region" description="Helical" evidence="1">
    <location>
        <begin position="533"/>
        <end position="556"/>
    </location>
</feature>
<name>A0ABR2GUU2_9EUKA</name>
<keyword evidence="1" id="KW-0812">Transmembrane</keyword>
<keyword evidence="1" id="KW-1133">Transmembrane helix</keyword>
<dbReference type="Proteomes" id="UP001470230">
    <property type="component" value="Unassembled WGS sequence"/>
</dbReference>
<sequence length="603" mass="68495">MQMNITILSLTTYSIFSHSPFFVGNQLTFINGRFSKITSKIFYNQKNLLLKESTFTQIHGSIIHNTNENDRQTIKDIEFSNSHKFNDTEIIDTKSITIYNCQFNSISDEENPFLIKDDDITLYITDTLFNSCRSENGILSLQCRCFTMTHTCSFHSLCNYRTCFLFLNCKKNDFSIILYNSIYESVINTVNNKQVTANIYCSYGDQYLKCNNMTKAPFNGFQFDSVQCFMFTMNTVKDMDLSCLYMSGSNDNINDIKEIETVNFLNSGTIDYTLIRFSSHNYFQFHAKKCVLLSNVKIFRQETTENEYVQIHCYNCIISDVDKSDNTEEIDCTTVQGVDASNFYSLPHFTYGEICPGTKYDGIDDARGCNFGNCIPNNCDRTIGFPDDVVPYTSVFHIDLHTPTFTETGEFSQSADFIYSNKFSKSDDFISSDKFSKSADFTYSDKFSKSNDFTYSKKFSKSADFTHSNIFSETLVFYFTSLQMDPYETSDMTTLFVSNEEIYSSLFSDTKESVIDRDVNLGNGGGKNNKGKMIGIIVGVVGAVAIAAIVTTIVLIRKKNLNAELMSEGDIITQEANVATVENILQDQMDNDDPFAADFDNGQ</sequence>